<dbReference type="Pfam" id="PF14907">
    <property type="entry name" value="NTP_transf_5"/>
    <property type="match status" value="1"/>
</dbReference>
<keyword evidence="2" id="KW-1185">Reference proteome</keyword>
<gene>
    <name evidence="1" type="ORF">GCM10011369_28230</name>
</gene>
<dbReference type="Proteomes" id="UP000619743">
    <property type="component" value="Unassembled WGS sequence"/>
</dbReference>
<reference evidence="2" key="1">
    <citation type="journal article" date="2019" name="Int. J. Syst. Evol. Microbiol.">
        <title>The Global Catalogue of Microorganisms (GCM) 10K type strain sequencing project: providing services to taxonomists for standard genome sequencing and annotation.</title>
        <authorList>
            <consortium name="The Broad Institute Genomics Platform"/>
            <consortium name="The Broad Institute Genome Sequencing Center for Infectious Disease"/>
            <person name="Wu L."/>
            <person name="Ma J."/>
        </authorList>
    </citation>
    <scope>NUCLEOTIDE SEQUENCE [LARGE SCALE GENOMIC DNA]</scope>
    <source>
        <strain evidence="2">CGMCC 1.10130</strain>
    </source>
</reference>
<evidence type="ECO:0008006" key="3">
    <source>
        <dbReference type="Google" id="ProtNLM"/>
    </source>
</evidence>
<dbReference type="InterPro" id="IPR039498">
    <property type="entry name" value="NTP_transf_5"/>
</dbReference>
<sequence length="360" mass="41726">MLLAKILRSPNHFDNWSNKEWSLLVHEALYHQMAAQVFHLLKASTDVPPHVLQALNNANYSYLRQNQLFEHEIQYINDWLAGEDISLCLLKGGAYQALKLERFNGRLMADIDILVKQSDLKKTEQLLAQNGYIAFKHSDYDDKFYRERSQEIPPLIHLQRKTVLDVHFNILPLTLKQAPTEASLLLAQQKLAGLSHSFTLKPPTMLIHSAIHLFYESEFDKALRDLYDIHLLTQEFGNEQFWHELISAHNAIGGDGSLYLALRYSQQFFGSAVPASVIEQLSECYSGPRWVLAVLDYCFSTVTLSSYPPDRPWHYHLATSILYIRGHLKRMPLRMLIPHLLRKTFYNLFEKHKDTTPIEI</sequence>
<dbReference type="EMBL" id="BMDX01000016">
    <property type="protein sequence ID" value="GGA84520.1"/>
    <property type="molecule type" value="Genomic_DNA"/>
</dbReference>
<dbReference type="AlphaFoldDB" id="A0A8J2U7K7"/>
<organism evidence="1 2">
    <name type="scientific">Neiella marina</name>
    <dbReference type="NCBI Taxonomy" id="508461"/>
    <lineage>
        <taxon>Bacteria</taxon>
        <taxon>Pseudomonadati</taxon>
        <taxon>Pseudomonadota</taxon>
        <taxon>Gammaproteobacteria</taxon>
        <taxon>Alteromonadales</taxon>
        <taxon>Echinimonadaceae</taxon>
        <taxon>Neiella</taxon>
    </lineage>
</organism>
<protein>
    <recommendedName>
        <fullName evidence="3">Nucleotidyltransferase family protein</fullName>
    </recommendedName>
</protein>
<evidence type="ECO:0000313" key="2">
    <source>
        <dbReference type="Proteomes" id="UP000619743"/>
    </source>
</evidence>
<dbReference type="RefSeq" id="WP_087506730.1">
    <property type="nucleotide sequence ID" value="NZ_BMDX01000016.1"/>
</dbReference>
<name>A0A8J2U7K7_9GAMM</name>
<proteinExistence type="predicted"/>
<accession>A0A8J2U7K7</accession>
<dbReference type="Gene3D" id="3.30.460.40">
    <property type="match status" value="1"/>
</dbReference>
<comment type="caution">
    <text evidence="1">The sequence shown here is derived from an EMBL/GenBank/DDBJ whole genome shotgun (WGS) entry which is preliminary data.</text>
</comment>
<evidence type="ECO:0000313" key="1">
    <source>
        <dbReference type="EMBL" id="GGA84520.1"/>
    </source>
</evidence>